<gene>
    <name evidence="2" type="ORF">NC653_005338</name>
</gene>
<accession>A0AAD6WBR4</accession>
<feature type="compositionally biased region" description="Basic and acidic residues" evidence="1">
    <location>
        <begin position="40"/>
        <end position="49"/>
    </location>
</feature>
<dbReference type="EMBL" id="JAQIZT010000002">
    <property type="protein sequence ID" value="KAJ7005961.1"/>
    <property type="molecule type" value="Genomic_DNA"/>
</dbReference>
<reference evidence="2" key="1">
    <citation type="journal article" date="2023" name="Mol. Ecol. Resour.">
        <title>Chromosome-level genome assembly of a triploid poplar Populus alba 'Berolinensis'.</title>
        <authorList>
            <person name="Chen S."/>
            <person name="Yu Y."/>
            <person name="Wang X."/>
            <person name="Wang S."/>
            <person name="Zhang T."/>
            <person name="Zhou Y."/>
            <person name="He R."/>
            <person name="Meng N."/>
            <person name="Wang Y."/>
            <person name="Liu W."/>
            <person name="Liu Z."/>
            <person name="Liu J."/>
            <person name="Guo Q."/>
            <person name="Huang H."/>
            <person name="Sederoff R.R."/>
            <person name="Wang G."/>
            <person name="Qu G."/>
            <person name="Chen S."/>
        </authorList>
    </citation>
    <scope>NUCLEOTIDE SEQUENCE</scope>
    <source>
        <strain evidence="2">SC-2020</strain>
    </source>
</reference>
<feature type="region of interest" description="Disordered" evidence="1">
    <location>
        <begin position="28"/>
        <end position="91"/>
    </location>
</feature>
<comment type="caution">
    <text evidence="2">The sequence shown here is derived from an EMBL/GenBank/DDBJ whole genome shotgun (WGS) entry which is preliminary data.</text>
</comment>
<evidence type="ECO:0000313" key="2">
    <source>
        <dbReference type="EMBL" id="KAJ7005961.1"/>
    </source>
</evidence>
<proteinExistence type="predicted"/>
<dbReference type="AlphaFoldDB" id="A0AAD6WBR4"/>
<dbReference type="Proteomes" id="UP001164929">
    <property type="component" value="Chromosome 2"/>
</dbReference>
<sequence length="91" mass="9898">MAKTAFVPIEDQGETISDHMNQAASYAKESLESMSNSLGDKMEDAKETSCHGGLGHGFSFGKSSTKRRSRTGTRAGTHIISRPTRHQTWIG</sequence>
<evidence type="ECO:0000313" key="3">
    <source>
        <dbReference type="Proteomes" id="UP001164929"/>
    </source>
</evidence>
<evidence type="ECO:0000256" key="1">
    <source>
        <dbReference type="SAM" id="MobiDB-lite"/>
    </source>
</evidence>
<protein>
    <submittedName>
        <fullName evidence="2">Uncharacterized protein</fullName>
    </submittedName>
</protein>
<organism evidence="2 3">
    <name type="scientific">Populus alba x Populus x berolinensis</name>
    <dbReference type="NCBI Taxonomy" id="444605"/>
    <lineage>
        <taxon>Eukaryota</taxon>
        <taxon>Viridiplantae</taxon>
        <taxon>Streptophyta</taxon>
        <taxon>Embryophyta</taxon>
        <taxon>Tracheophyta</taxon>
        <taxon>Spermatophyta</taxon>
        <taxon>Magnoliopsida</taxon>
        <taxon>eudicotyledons</taxon>
        <taxon>Gunneridae</taxon>
        <taxon>Pentapetalae</taxon>
        <taxon>rosids</taxon>
        <taxon>fabids</taxon>
        <taxon>Malpighiales</taxon>
        <taxon>Salicaceae</taxon>
        <taxon>Saliceae</taxon>
        <taxon>Populus</taxon>
    </lineage>
</organism>
<keyword evidence="3" id="KW-1185">Reference proteome</keyword>
<name>A0AAD6WBR4_9ROSI</name>